<name>A0ABW6BAA1_9SPHI</name>
<comment type="caution">
    <text evidence="2">The sequence shown here is derived from an EMBL/GenBank/DDBJ whole genome shotgun (WGS) entry which is preliminary data.</text>
</comment>
<sequence>MKANKISIKPVRIGKSSRIVAMLTLTMLGFAQLAQAQKELAMNALTKYGLDKDLINKDYFKQPDNYAYDLEQTTTAANKTTVLLAKYDPQAASPWTVLSVDGKAPKKADISAFEKAQAEENERSKPQDASYRVDEETADKLVISYKLDPATLSKELAFMKDCRIYIHISLQSKRLLQSELVNEKPVKIKILTAEKFISTVQYQWDTTAHRYFTLQNEVDMQGKFMGQKVDVHTQAKYSNFKKADTE</sequence>
<keyword evidence="3" id="KW-1185">Reference proteome</keyword>
<keyword evidence="1" id="KW-0732">Signal</keyword>
<gene>
    <name evidence="2" type="ORF">ACFS7Y_03015</name>
</gene>
<proteinExistence type="predicted"/>
<dbReference type="EMBL" id="JBHUPB010000003">
    <property type="protein sequence ID" value="MFD2966337.1"/>
    <property type="molecule type" value="Genomic_DNA"/>
</dbReference>
<accession>A0ABW6BAA1</accession>
<evidence type="ECO:0000313" key="3">
    <source>
        <dbReference type="Proteomes" id="UP001597525"/>
    </source>
</evidence>
<reference evidence="3" key="1">
    <citation type="journal article" date="2019" name="Int. J. Syst. Evol. Microbiol.">
        <title>The Global Catalogue of Microorganisms (GCM) 10K type strain sequencing project: providing services to taxonomists for standard genome sequencing and annotation.</title>
        <authorList>
            <consortium name="The Broad Institute Genomics Platform"/>
            <consortium name="The Broad Institute Genome Sequencing Center for Infectious Disease"/>
            <person name="Wu L."/>
            <person name="Ma J."/>
        </authorList>
    </citation>
    <scope>NUCLEOTIDE SEQUENCE [LARGE SCALE GENOMIC DNA]</scope>
    <source>
        <strain evidence="3">KCTC 22814</strain>
    </source>
</reference>
<evidence type="ECO:0008006" key="4">
    <source>
        <dbReference type="Google" id="ProtNLM"/>
    </source>
</evidence>
<protein>
    <recommendedName>
        <fullName evidence="4">DUF1571 domain-containing protein</fullName>
    </recommendedName>
</protein>
<dbReference type="Proteomes" id="UP001597525">
    <property type="component" value="Unassembled WGS sequence"/>
</dbReference>
<feature type="chain" id="PRO_5045852008" description="DUF1571 domain-containing protein" evidence="1">
    <location>
        <begin position="37"/>
        <end position="246"/>
    </location>
</feature>
<organism evidence="2 3">
    <name type="scientific">Sphingobacterium bambusae</name>
    <dbReference type="NCBI Taxonomy" id="662858"/>
    <lineage>
        <taxon>Bacteria</taxon>
        <taxon>Pseudomonadati</taxon>
        <taxon>Bacteroidota</taxon>
        <taxon>Sphingobacteriia</taxon>
        <taxon>Sphingobacteriales</taxon>
        <taxon>Sphingobacteriaceae</taxon>
        <taxon>Sphingobacterium</taxon>
    </lineage>
</organism>
<feature type="signal peptide" evidence="1">
    <location>
        <begin position="1"/>
        <end position="36"/>
    </location>
</feature>
<evidence type="ECO:0000313" key="2">
    <source>
        <dbReference type="EMBL" id="MFD2966337.1"/>
    </source>
</evidence>
<dbReference type="RefSeq" id="WP_320184126.1">
    <property type="nucleotide sequence ID" value="NZ_CP138332.1"/>
</dbReference>
<evidence type="ECO:0000256" key="1">
    <source>
        <dbReference type="SAM" id="SignalP"/>
    </source>
</evidence>